<evidence type="ECO:0000256" key="5">
    <source>
        <dbReference type="SAM" id="Phobius"/>
    </source>
</evidence>
<feature type="transmembrane region" description="Helical" evidence="5">
    <location>
        <begin position="283"/>
        <end position="301"/>
    </location>
</feature>
<evidence type="ECO:0000256" key="4">
    <source>
        <dbReference type="ARBA" id="ARBA00023136"/>
    </source>
</evidence>
<dbReference type="PANTHER" id="PTHR23514:SF13">
    <property type="entry name" value="INNER MEMBRANE PROTEIN YBJJ"/>
    <property type="match status" value="1"/>
</dbReference>
<dbReference type="InterPro" id="IPR011701">
    <property type="entry name" value="MFS"/>
</dbReference>
<dbReference type="PROSITE" id="PS50850">
    <property type="entry name" value="MFS"/>
    <property type="match status" value="1"/>
</dbReference>
<feature type="transmembrane region" description="Helical" evidence="5">
    <location>
        <begin position="340"/>
        <end position="362"/>
    </location>
</feature>
<comment type="subcellular location">
    <subcellularLocation>
        <location evidence="1">Cell membrane</location>
        <topology evidence="1">Multi-pass membrane protein</topology>
    </subcellularLocation>
</comment>
<feature type="transmembrane region" description="Helical" evidence="5">
    <location>
        <begin position="52"/>
        <end position="71"/>
    </location>
</feature>
<dbReference type="PROSITE" id="PS00216">
    <property type="entry name" value="SUGAR_TRANSPORT_1"/>
    <property type="match status" value="1"/>
</dbReference>
<dbReference type="SUPFAM" id="SSF103473">
    <property type="entry name" value="MFS general substrate transporter"/>
    <property type="match status" value="1"/>
</dbReference>
<evidence type="ECO:0000256" key="1">
    <source>
        <dbReference type="ARBA" id="ARBA00004651"/>
    </source>
</evidence>
<feature type="transmembrane region" description="Helical" evidence="5">
    <location>
        <begin position="307"/>
        <end position="328"/>
    </location>
</feature>
<evidence type="ECO:0000313" key="8">
    <source>
        <dbReference type="Proteomes" id="UP001501442"/>
    </source>
</evidence>
<dbReference type="Gene3D" id="1.20.1250.20">
    <property type="entry name" value="MFS general substrate transporter like domains"/>
    <property type="match status" value="2"/>
</dbReference>
<keyword evidence="4 5" id="KW-0472">Membrane</keyword>
<keyword evidence="3 5" id="KW-1133">Transmembrane helix</keyword>
<organism evidence="7 8">
    <name type="scientific">Actinoallomurus vinaceus</name>
    <dbReference type="NCBI Taxonomy" id="1080074"/>
    <lineage>
        <taxon>Bacteria</taxon>
        <taxon>Bacillati</taxon>
        <taxon>Actinomycetota</taxon>
        <taxon>Actinomycetes</taxon>
        <taxon>Streptosporangiales</taxon>
        <taxon>Thermomonosporaceae</taxon>
        <taxon>Actinoallomurus</taxon>
    </lineage>
</organism>
<feature type="transmembrane region" description="Helical" evidence="5">
    <location>
        <begin position="83"/>
        <end position="101"/>
    </location>
</feature>
<comment type="caution">
    <text evidence="7">The sequence shown here is derived from an EMBL/GenBank/DDBJ whole genome shotgun (WGS) entry which is preliminary data.</text>
</comment>
<evidence type="ECO:0000256" key="3">
    <source>
        <dbReference type="ARBA" id="ARBA00022989"/>
    </source>
</evidence>
<feature type="domain" description="Major facilitator superfamily (MFS) profile" evidence="6">
    <location>
        <begin position="17"/>
        <end position="389"/>
    </location>
</feature>
<feature type="transmembrane region" description="Helical" evidence="5">
    <location>
        <begin position="107"/>
        <end position="125"/>
    </location>
</feature>
<gene>
    <name evidence="7" type="ORF">GCM10023196_106580</name>
</gene>
<dbReference type="RefSeq" id="WP_345444363.1">
    <property type="nucleotide sequence ID" value="NZ_BAABHK010000034.1"/>
</dbReference>
<dbReference type="InterPro" id="IPR005829">
    <property type="entry name" value="Sugar_transporter_CS"/>
</dbReference>
<proteinExistence type="predicted"/>
<evidence type="ECO:0000256" key="2">
    <source>
        <dbReference type="ARBA" id="ARBA00022692"/>
    </source>
</evidence>
<feature type="transmembrane region" description="Helical" evidence="5">
    <location>
        <begin position="211"/>
        <end position="230"/>
    </location>
</feature>
<evidence type="ECO:0000259" key="6">
    <source>
        <dbReference type="PROSITE" id="PS50850"/>
    </source>
</evidence>
<feature type="transmembrane region" description="Helical" evidence="5">
    <location>
        <begin position="250"/>
        <end position="271"/>
    </location>
</feature>
<feature type="transmembrane region" description="Helical" evidence="5">
    <location>
        <begin position="171"/>
        <end position="190"/>
    </location>
</feature>
<dbReference type="PANTHER" id="PTHR23514">
    <property type="entry name" value="BYPASS OF STOP CODON PROTEIN 6"/>
    <property type="match status" value="1"/>
</dbReference>
<feature type="transmembrane region" description="Helical" evidence="5">
    <location>
        <begin position="368"/>
        <end position="387"/>
    </location>
</feature>
<accession>A0ABP8UV15</accession>
<sequence>MSFHPVSRYRLSTRRRHYLLAAGLFLVLGFHVGVWAVQLSELASALDLKPGTLGMAVTAAATAGVITLFGGGRLADRFGRRPIIITGLTGTAAAFVLLGWVASSDTLVAVFVVYGLMVSFIDLGANTVGADYERTYDCHAMTGLHAGFSLGALLGAALSASLLSIGVGFRVVYLVLAGVLAAAGLTVCQASLPPWGEAGRGESPGHRTQGVWRIPAARLAIAVVTVTFFGDGALDSFLAIYLRQAPSSSIVLTGMGIGGFHLASLLGRLIAARLLRRWGERRVLLGAGLLASVGIACAVGAPRAASAIAGLLLTGLAVAPIVPTALSLAGRSAPGRSGQAVATTTAAGYSAFILSPALIGGIADATTLRTALALLVGTYLAVTLLSGRWPSTAPKGSGTGHGRGG</sequence>
<dbReference type="InterPro" id="IPR020846">
    <property type="entry name" value="MFS_dom"/>
</dbReference>
<dbReference type="Proteomes" id="UP001501442">
    <property type="component" value="Unassembled WGS sequence"/>
</dbReference>
<keyword evidence="8" id="KW-1185">Reference proteome</keyword>
<reference evidence="8" key="1">
    <citation type="journal article" date="2019" name="Int. J. Syst. Evol. Microbiol.">
        <title>The Global Catalogue of Microorganisms (GCM) 10K type strain sequencing project: providing services to taxonomists for standard genome sequencing and annotation.</title>
        <authorList>
            <consortium name="The Broad Institute Genomics Platform"/>
            <consortium name="The Broad Institute Genome Sequencing Center for Infectious Disease"/>
            <person name="Wu L."/>
            <person name="Ma J."/>
        </authorList>
    </citation>
    <scope>NUCLEOTIDE SEQUENCE [LARGE SCALE GENOMIC DNA]</scope>
    <source>
        <strain evidence="8">JCM 17939</strain>
    </source>
</reference>
<dbReference type="EMBL" id="BAABHK010000034">
    <property type="protein sequence ID" value="GAA4640562.1"/>
    <property type="molecule type" value="Genomic_DNA"/>
</dbReference>
<dbReference type="Pfam" id="PF07690">
    <property type="entry name" value="MFS_1"/>
    <property type="match status" value="1"/>
</dbReference>
<protein>
    <submittedName>
        <fullName evidence="7">MFS transporter</fullName>
    </submittedName>
</protein>
<keyword evidence="2 5" id="KW-0812">Transmembrane</keyword>
<evidence type="ECO:0000313" key="7">
    <source>
        <dbReference type="EMBL" id="GAA4640562.1"/>
    </source>
</evidence>
<name>A0ABP8UV15_9ACTN</name>
<dbReference type="InterPro" id="IPR036259">
    <property type="entry name" value="MFS_trans_sf"/>
</dbReference>
<dbReference type="InterPro" id="IPR051788">
    <property type="entry name" value="MFS_Transporter"/>
</dbReference>
<feature type="transmembrane region" description="Helical" evidence="5">
    <location>
        <begin position="146"/>
        <end position="165"/>
    </location>
</feature>